<evidence type="ECO:0000259" key="2">
    <source>
        <dbReference type="Pfam" id="PF09818"/>
    </source>
</evidence>
<evidence type="ECO:0000256" key="1">
    <source>
        <dbReference type="SAM" id="MobiDB-lite"/>
    </source>
</evidence>
<name>A0A1X7RVR8_ZYMT9</name>
<dbReference type="Pfam" id="PF20446">
    <property type="entry name" value="ABC_N"/>
    <property type="match status" value="1"/>
</dbReference>
<dbReference type="InterPro" id="IPR049069">
    <property type="entry name" value="MRB1590-like_C"/>
</dbReference>
<feature type="domain" description="ATPase of the ABC class N-terminal" evidence="3">
    <location>
        <begin position="53"/>
        <end position="223"/>
    </location>
</feature>
<feature type="domain" description="MRB1590-like C-terminal" evidence="4">
    <location>
        <begin position="546"/>
        <end position="628"/>
    </location>
</feature>
<dbReference type="PANTHER" id="PTHR38149">
    <property type="entry name" value="ATPASE"/>
    <property type="match status" value="1"/>
</dbReference>
<feature type="domain" description="ATPase of the ABC class C-terminal" evidence="2">
    <location>
        <begin position="229"/>
        <end position="498"/>
    </location>
</feature>
<feature type="compositionally biased region" description="Gly residues" evidence="1">
    <location>
        <begin position="1"/>
        <end position="12"/>
    </location>
</feature>
<evidence type="ECO:0000259" key="3">
    <source>
        <dbReference type="Pfam" id="PF20446"/>
    </source>
</evidence>
<dbReference type="InterPro" id="IPR019195">
    <property type="entry name" value="ABC_ATPase_put"/>
</dbReference>
<protein>
    <recommendedName>
        <fullName evidence="7">ATPase of the ABC class</fullName>
    </recommendedName>
</protein>
<dbReference type="InterPro" id="IPR046834">
    <property type="entry name" value="ABC_ATPase_C"/>
</dbReference>
<dbReference type="Pfam" id="PF09818">
    <property type="entry name" value="ABC_ATPase"/>
    <property type="match status" value="1"/>
</dbReference>
<dbReference type="AlphaFoldDB" id="A0A1X7RVR8"/>
<evidence type="ECO:0000313" key="6">
    <source>
        <dbReference type="Proteomes" id="UP000215127"/>
    </source>
</evidence>
<proteinExistence type="predicted"/>
<dbReference type="InterPro" id="IPR046833">
    <property type="entry name" value="ABC_N"/>
</dbReference>
<gene>
    <name evidence="5" type="ORF">ZT3D7_G6628</name>
</gene>
<dbReference type="Pfam" id="PF21117">
    <property type="entry name" value="MRB1590_C"/>
    <property type="match status" value="1"/>
</dbReference>
<organism evidence="5 6">
    <name type="scientific">Zymoseptoria tritici (strain ST99CH_3D7)</name>
    <dbReference type="NCBI Taxonomy" id="1276538"/>
    <lineage>
        <taxon>Eukaryota</taxon>
        <taxon>Fungi</taxon>
        <taxon>Dikarya</taxon>
        <taxon>Ascomycota</taxon>
        <taxon>Pezizomycotina</taxon>
        <taxon>Dothideomycetes</taxon>
        <taxon>Dothideomycetidae</taxon>
        <taxon>Mycosphaerellales</taxon>
        <taxon>Mycosphaerellaceae</taxon>
        <taxon>Zymoseptoria</taxon>
    </lineage>
</organism>
<feature type="region of interest" description="Disordered" evidence="1">
    <location>
        <begin position="1"/>
        <end position="51"/>
    </location>
</feature>
<keyword evidence="6" id="KW-1185">Reference proteome</keyword>
<sequence>MSGRGRGGGGRGAYYKARYGGGGRGRGSNAHNESSEQHASAPPQHSRQTKDWQQLESTLRSIDGAQYGAYKQLLGQYIHSNPRFTLSVDHVQGDAYAAPSRIRVIVPWKETGLPDHYLDSDIRRIALCDFVSRVAGTIIQTKHLDQSVSGTNGGWSGPKGGAFAFCRPGQEILPRTSAMISGNDSIELRLAVSLPAAGRTVLGQAAHKILSTNLTDLIQQSLFHGNLDQKKLAQHVQSAENQDSLRQQLSKMGLIALIANGSILPRASGASQAPMDSAQAIPFQSPKNLEVTITTAAGAVYTGMGIPRGVTLLTGGGFNGKSVLLEALERGVYNHIPGDGREAVVTDPSTVKITAEDGRSVSKTDISPFIAALPGGKDTKAFSTEDASGSTSMAANIQEALEVGCETLLIDEDSSATNLLVRDARMQALIRNEPITPLISKARALYTELGVSTVIVIGGLGDWLAVADRVILLDSYIPRDITSEAQRVVEQFPSEVVQDDHYGSIPRRQLKVDLSGLRTPFAARKTFIALSSQVKDAVDDHSRAESGVDLGGLEQIVEIGQTRTIAVLLQQVAALTEREALTMEEILQKLKQYVGVEETLPMDLVGGELVAVRRFEIAAALARIRGMALRVDVGQ</sequence>
<evidence type="ECO:0000259" key="4">
    <source>
        <dbReference type="Pfam" id="PF21117"/>
    </source>
</evidence>
<dbReference type="STRING" id="1276538.A0A1X7RVR8"/>
<dbReference type="Proteomes" id="UP000215127">
    <property type="component" value="Chromosome 6"/>
</dbReference>
<dbReference type="PANTHER" id="PTHR38149:SF1">
    <property type="entry name" value="ATPASE"/>
    <property type="match status" value="1"/>
</dbReference>
<accession>A0A1X7RVR8</accession>
<dbReference type="EMBL" id="LT853697">
    <property type="protein sequence ID" value="SMQ51475.1"/>
    <property type="molecule type" value="Genomic_DNA"/>
</dbReference>
<reference evidence="5 6" key="1">
    <citation type="submission" date="2016-06" db="EMBL/GenBank/DDBJ databases">
        <authorList>
            <person name="Kjaerup R.B."/>
            <person name="Dalgaard T.S."/>
            <person name="Juul-Madsen H.R."/>
        </authorList>
    </citation>
    <scope>NUCLEOTIDE SEQUENCE [LARGE SCALE GENOMIC DNA]</scope>
</reference>
<evidence type="ECO:0008006" key="7">
    <source>
        <dbReference type="Google" id="ProtNLM"/>
    </source>
</evidence>
<evidence type="ECO:0000313" key="5">
    <source>
        <dbReference type="EMBL" id="SMQ51475.1"/>
    </source>
</evidence>